<proteinExistence type="predicted"/>
<sequence>MPFTFAHPVITMSWWKKKTLPVSALIIGCMAPDFEYFLRFRAAAIWSHEGLGILLFNLPLVVLLYIIFETVVRPVLYVYLPSWFPYRWNRDGRLPATPIGWLTVTLLGMAGVGTHLLWDQFTHKGAWIVNQIPLLTQVIHISFIQIPIYKICQHGSSLIGLVLIAWWIHRHLFVSHQARQHFSYSSFPFWCVMAAVYVVVMLIACVSVVEGEGLAYVLQLVVPAISSFLLALLITCLLFWRAARSKQLIS</sequence>
<dbReference type="Proteomes" id="UP000036932">
    <property type="component" value="Unassembled WGS sequence"/>
</dbReference>
<evidence type="ECO:0000256" key="1">
    <source>
        <dbReference type="SAM" id="Phobius"/>
    </source>
</evidence>
<feature type="transmembrane region" description="Helical" evidence="1">
    <location>
        <begin position="20"/>
        <end position="38"/>
    </location>
</feature>
<dbReference type="EMBL" id="LIUT01000001">
    <property type="protein sequence ID" value="KOR89601.1"/>
    <property type="molecule type" value="Genomic_DNA"/>
</dbReference>
<gene>
    <name evidence="2" type="ORF">AM231_10945</name>
</gene>
<evidence type="ECO:0000313" key="2">
    <source>
        <dbReference type="EMBL" id="KOR89601.1"/>
    </source>
</evidence>
<protein>
    <recommendedName>
        <fullName evidence="4">DUF4184 domain-containing protein</fullName>
    </recommendedName>
</protein>
<feature type="transmembrane region" description="Helical" evidence="1">
    <location>
        <begin position="148"/>
        <end position="168"/>
    </location>
</feature>
<keyword evidence="3" id="KW-1185">Reference proteome</keyword>
<keyword evidence="1" id="KW-1133">Transmembrane helix</keyword>
<comment type="caution">
    <text evidence="2">The sequence shown here is derived from an EMBL/GenBank/DDBJ whole genome shotgun (WGS) entry which is preliminary data.</text>
</comment>
<feature type="transmembrane region" description="Helical" evidence="1">
    <location>
        <begin position="125"/>
        <end position="142"/>
    </location>
</feature>
<organism evidence="2 3">
    <name type="scientific">Paenibacillus solani</name>
    <dbReference type="NCBI Taxonomy" id="1705565"/>
    <lineage>
        <taxon>Bacteria</taxon>
        <taxon>Bacillati</taxon>
        <taxon>Bacillota</taxon>
        <taxon>Bacilli</taxon>
        <taxon>Bacillales</taxon>
        <taxon>Paenibacillaceae</taxon>
        <taxon>Paenibacillus</taxon>
    </lineage>
</organism>
<keyword evidence="1" id="KW-0472">Membrane</keyword>
<dbReference type="OrthoDB" id="8481923at2"/>
<dbReference type="PATRIC" id="fig|1705565.3.peg.4185"/>
<evidence type="ECO:0008006" key="4">
    <source>
        <dbReference type="Google" id="ProtNLM"/>
    </source>
</evidence>
<feature type="transmembrane region" description="Helical" evidence="1">
    <location>
        <begin position="50"/>
        <end position="79"/>
    </location>
</feature>
<feature type="transmembrane region" description="Helical" evidence="1">
    <location>
        <begin position="189"/>
        <end position="209"/>
    </location>
</feature>
<dbReference type="RefSeq" id="WP_054402636.1">
    <property type="nucleotide sequence ID" value="NZ_LIUT01000001.1"/>
</dbReference>
<name>A0A0M1P531_9BACL</name>
<evidence type="ECO:0000313" key="3">
    <source>
        <dbReference type="Proteomes" id="UP000036932"/>
    </source>
</evidence>
<accession>A0A0M1P531</accession>
<dbReference type="InterPro" id="IPR025238">
    <property type="entry name" value="DUF4184"/>
</dbReference>
<keyword evidence="1" id="KW-0812">Transmembrane</keyword>
<dbReference type="AlphaFoldDB" id="A0A0M1P531"/>
<reference evidence="3" key="1">
    <citation type="submission" date="2015-08" db="EMBL/GenBank/DDBJ databases">
        <title>Genome sequencing project for genomic taxonomy and phylogenomics of Bacillus-like bacteria.</title>
        <authorList>
            <person name="Liu B."/>
            <person name="Wang J."/>
            <person name="Zhu Y."/>
            <person name="Liu G."/>
            <person name="Chen Q."/>
            <person name="Chen Z."/>
            <person name="Lan J."/>
            <person name="Che J."/>
            <person name="Ge C."/>
            <person name="Shi H."/>
            <person name="Pan Z."/>
            <person name="Liu X."/>
        </authorList>
    </citation>
    <scope>NUCLEOTIDE SEQUENCE [LARGE SCALE GENOMIC DNA]</scope>
    <source>
        <strain evidence="3">FJAT-22460</strain>
    </source>
</reference>
<feature type="transmembrane region" description="Helical" evidence="1">
    <location>
        <begin position="99"/>
        <end position="118"/>
    </location>
</feature>
<dbReference type="Pfam" id="PF13803">
    <property type="entry name" value="DUF4184"/>
    <property type="match status" value="1"/>
</dbReference>
<feature type="transmembrane region" description="Helical" evidence="1">
    <location>
        <begin position="215"/>
        <end position="240"/>
    </location>
</feature>